<dbReference type="OrthoDB" id="1700487at2"/>
<dbReference type="Gene3D" id="2.30.130.30">
    <property type="entry name" value="Hypothetical protein"/>
    <property type="match status" value="1"/>
</dbReference>
<protein>
    <submittedName>
        <fullName evidence="2">DUF3850 domain-containing protein</fullName>
    </submittedName>
</protein>
<dbReference type="KEGG" id="fak:FUA48_08675"/>
<evidence type="ECO:0000259" key="1">
    <source>
        <dbReference type="Pfam" id="PF12961"/>
    </source>
</evidence>
<proteinExistence type="predicted"/>
<gene>
    <name evidence="2" type="ORF">FUA48_08675</name>
</gene>
<dbReference type="EMBL" id="CP042831">
    <property type="protein sequence ID" value="QEE49655.1"/>
    <property type="molecule type" value="Genomic_DNA"/>
</dbReference>
<dbReference type="Proteomes" id="UP000321222">
    <property type="component" value="Chromosome"/>
</dbReference>
<evidence type="ECO:0000313" key="3">
    <source>
        <dbReference type="Proteomes" id="UP000321222"/>
    </source>
</evidence>
<keyword evidence="3" id="KW-1185">Reference proteome</keyword>
<feature type="domain" description="DUF3850" evidence="1">
    <location>
        <begin position="3"/>
        <end position="87"/>
    </location>
</feature>
<dbReference type="AlphaFoldDB" id="A0A5B9FRY2"/>
<organism evidence="2 3">
    <name type="scientific">Flavobacterium alkalisoli</name>
    <dbReference type="NCBI Taxonomy" id="2602769"/>
    <lineage>
        <taxon>Bacteria</taxon>
        <taxon>Pseudomonadati</taxon>
        <taxon>Bacteroidota</taxon>
        <taxon>Flavobacteriia</taxon>
        <taxon>Flavobacteriales</taxon>
        <taxon>Flavobacteriaceae</taxon>
        <taxon>Flavobacterium</taxon>
    </lineage>
</organism>
<dbReference type="SUPFAM" id="SSF88697">
    <property type="entry name" value="PUA domain-like"/>
    <property type="match status" value="1"/>
</dbReference>
<reference evidence="2 3" key="1">
    <citation type="submission" date="2019-08" db="EMBL/GenBank/DDBJ databases">
        <title>Flavobacterium alkalisoli sp. nov., isolated from rhizosphere soil of Suaeda salsa.</title>
        <authorList>
            <person name="Sun J.-Q."/>
            <person name="Xu L."/>
        </authorList>
    </citation>
    <scope>NUCLEOTIDE SEQUENCE [LARGE SCALE GENOMIC DNA]</scope>
    <source>
        <strain evidence="2 3">XS-5</strain>
    </source>
</reference>
<accession>A0A5B9FRY2</accession>
<dbReference type="InterPro" id="IPR039440">
    <property type="entry name" value="DUF3850"/>
</dbReference>
<dbReference type="RefSeq" id="WP_147583163.1">
    <property type="nucleotide sequence ID" value="NZ_CP042831.1"/>
</dbReference>
<dbReference type="InterPro" id="IPR015947">
    <property type="entry name" value="PUA-like_sf"/>
</dbReference>
<sequence>MLHKLKTLPTHFNAVKDGRKNFEIRKNDRHFQIDDELLLEEFEPKDYWDPEDPKEDRYTGSFVHRRITYIVKGKEYGLKDGYVVLGIEKI</sequence>
<name>A0A5B9FRY2_9FLAO</name>
<evidence type="ECO:0000313" key="2">
    <source>
        <dbReference type="EMBL" id="QEE49655.1"/>
    </source>
</evidence>
<dbReference type="Pfam" id="PF12961">
    <property type="entry name" value="DUF3850"/>
    <property type="match status" value="1"/>
</dbReference>